<dbReference type="GO" id="GO:0055129">
    <property type="term" value="P:L-proline biosynthetic process"/>
    <property type="evidence" value="ECO:0007669"/>
    <property type="project" value="TreeGrafter"/>
</dbReference>
<dbReference type="InterPro" id="IPR008927">
    <property type="entry name" value="6-PGluconate_DH-like_C_sf"/>
</dbReference>
<comment type="pathway">
    <text evidence="2">Amino-acid biosynthesis; L-proline biosynthesis; L-proline from L-glutamate 5-semialdehyde: step 1/1.</text>
</comment>
<dbReference type="GO" id="GO:0005737">
    <property type="term" value="C:cytoplasm"/>
    <property type="evidence" value="ECO:0007669"/>
    <property type="project" value="UniProtKB-SubCell"/>
</dbReference>
<evidence type="ECO:0000259" key="15">
    <source>
        <dbReference type="Pfam" id="PF14748"/>
    </source>
</evidence>
<dbReference type="SUPFAM" id="SSF48179">
    <property type="entry name" value="6-phosphogluconate dehydrogenase C-terminal domain-like"/>
    <property type="match status" value="1"/>
</dbReference>
<feature type="binding site" evidence="13">
    <location>
        <begin position="68"/>
        <end position="71"/>
    </location>
    <ligand>
        <name>NADP(+)</name>
        <dbReference type="ChEBI" id="CHEBI:58349"/>
    </ligand>
</feature>
<dbReference type="Proteomes" id="UP001233999">
    <property type="component" value="Unassembled WGS sequence"/>
</dbReference>
<reference evidence="16" key="2">
    <citation type="submission" date="2023-05" db="EMBL/GenBank/DDBJ databases">
        <authorList>
            <person name="Fouks B."/>
        </authorList>
    </citation>
    <scope>NUCLEOTIDE SEQUENCE</scope>
    <source>
        <strain evidence="16">Stay&amp;Tobe</strain>
        <tissue evidence="16">Testes</tissue>
    </source>
</reference>
<evidence type="ECO:0000256" key="3">
    <source>
        <dbReference type="ARBA" id="ARBA00005525"/>
    </source>
</evidence>
<organism evidence="16 17">
    <name type="scientific">Diploptera punctata</name>
    <name type="common">Pacific beetle cockroach</name>
    <dbReference type="NCBI Taxonomy" id="6984"/>
    <lineage>
        <taxon>Eukaryota</taxon>
        <taxon>Metazoa</taxon>
        <taxon>Ecdysozoa</taxon>
        <taxon>Arthropoda</taxon>
        <taxon>Hexapoda</taxon>
        <taxon>Insecta</taxon>
        <taxon>Pterygota</taxon>
        <taxon>Neoptera</taxon>
        <taxon>Polyneoptera</taxon>
        <taxon>Dictyoptera</taxon>
        <taxon>Blattodea</taxon>
        <taxon>Blaberoidea</taxon>
        <taxon>Blaberidae</taxon>
        <taxon>Diplopterinae</taxon>
        <taxon>Diploptera</taxon>
    </lineage>
</organism>
<dbReference type="InterPro" id="IPR029036">
    <property type="entry name" value="P5CR_dimer"/>
</dbReference>
<dbReference type="EC" id="1.5.1.2" evidence="4"/>
<evidence type="ECO:0000256" key="7">
    <source>
        <dbReference type="ARBA" id="ARBA00022605"/>
    </source>
</evidence>
<evidence type="ECO:0000313" key="16">
    <source>
        <dbReference type="EMBL" id="KAJ9584530.1"/>
    </source>
</evidence>
<dbReference type="PIRSF" id="PIRSF000193">
    <property type="entry name" value="Pyrrol-5-carb_rd"/>
    <property type="match status" value="1"/>
</dbReference>
<dbReference type="HAMAP" id="MF_01925">
    <property type="entry name" value="P5C_reductase"/>
    <property type="match status" value="1"/>
</dbReference>
<dbReference type="Pfam" id="PF14748">
    <property type="entry name" value="P5CR_dimer"/>
    <property type="match status" value="1"/>
</dbReference>
<accession>A0AAD8EBP2</accession>
<evidence type="ECO:0000256" key="12">
    <source>
        <dbReference type="ARBA" id="ARBA00052690"/>
    </source>
</evidence>
<evidence type="ECO:0000313" key="17">
    <source>
        <dbReference type="Proteomes" id="UP001233999"/>
    </source>
</evidence>
<keyword evidence="8" id="KW-0641">Proline biosynthesis</keyword>
<evidence type="ECO:0000256" key="11">
    <source>
        <dbReference type="ARBA" id="ARBA00050547"/>
    </source>
</evidence>
<dbReference type="Gene3D" id="1.10.3730.10">
    <property type="entry name" value="ProC C-terminal domain-like"/>
    <property type="match status" value="1"/>
</dbReference>
<dbReference type="GO" id="GO:0004735">
    <property type="term" value="F:pyrroline-5-carboxylate reductase activity"/>
    <property type="evidence" value="ECO:0007669"/>
    <property type="project" value="UniProtKB-EC"/>
</dbReference>
<comment type="caution">
    <text evidence="16">The sequence shown here is derived from an EMBL/GenBank/DDBJ whole genome shotgun (WGS) entry which is preliminary data.</text>
</comment>
<comment type="subcellular location">
    <subcellularLocation>
        <location evidence="1">Cytoplasm</location>
    </subcellularLocation>
</comment>
<sequence>MLRIGFVGAGNIAQALAKGFIAAGLTKGEAIIASDPHPESLKKFEKLGAQTLNSNIAVMNQSEVVFLAVKPNIVPLVLSDIKSFVRRDKHLILSAAMGVTLTSIEQMLPPRTKVMRIMPNTPVIVRNGVCVYVCGSAVKEEDEIITRRLLESVGTCDRVPESIMDAVTALSGSGPAYVYTVIEALADGAVRMGIQRDMAYRLATQTVLGAARMVQETKLHPGQLKDKVTSSAGTTAEGLYHIEKHGVRAALIGAIEAATLKSQEINKKFA</sequence>
<keyword evidence="9 13" id="KW-0521">NADP</keyword>
<keyword evidence="10" id="KW-0560">Oxidoreductase</keyword>
<evidence type="ECO:0000256" key="2">
    <source>
        <dbReference type="ARBA" id="ARBA00005205"/>
    </source>
</evidence>
<dbReference type="FunFam" id="1.10.3730.10:FF:000001">
    <property type="entry name" value="Pyrroline-5-carboxylate reductase"/>
    <property type="match status" value="1"/>
</dbReference>
<dbReference type="SUPFAM" id="SSF51735">
    <property type="entry name" value="NAD(P)-binding Rossmann-fold domains"/>
    <property type="match status" value="1"/>
</dbReference>
<keyword evidence="6" id="KW-0963">Cytoplasm</keyword>
<feature type="binding site" evidence="13">
    <location>
        <position position="55"/>
    </location>
    <ligand>
        <name>NADPH</name>
        <dbReference type="ChEBI" id="CHEBI:57783"/>
    </ligand>
</feature>
<dbReference type="EMBL" id="JASPKZ010007399">
    <property type="protein sequence ID" value="KAJ9584530.1"/>
    <property type="molecule type" value="Genomic_DNA"/>
</dbReference>
<reference evidence="16" key="1">
    <citation type="journal article" date="2023" name="IScience">
        <title>Live-bearing cockroach genome reveals convergent evolutionary mechanisms linked to viviparity in insects and beyond.</title>
        <authorList>
            <person name="Fouks B."/>
            <person name="Harrison M.C."/>
            <person name="Mikhailova A.A."/>
            <person name="Marchal E."/>
            <person name="English S."/>
            <person name="Carruthers M."/>
            <person name="Jennings E.C."/>
            <person name="Chiamaka E.L."/>
            <person name="Frigard R.A."/>
            <person name="Pippel M."/>
            <person name="Attardo G.M."/>
            <person name="Benoit J.B."/>
            <person name="Bornberg-Bauer E."/>
            <person name="Tobe S.S."/>
        </authorList>
    </citation>
    <scope>NUCLEOTIDE SEQUENCE</scope>
    <source>
        <strain evidence="16">Stay&amp;Tobe</strain>
    </source>
</reference>
<dbReference type="InterPro" id="IPR028939">
    <property type="entry name" value="P5C_Rdtase_cat_N"/>
</dbReference>
<feature type="domain" description="Pyrroline-5-carboxylate reductase catalytic N-terminal" evidence="14">
    <location>
        <begin position="3"/>
        <end position="91"/>
    </location>
</feature>
<evidence type="ECO:0000256" key="9">
    <source>
        <dbReference type="ARBA" id="ARBA00022857"/>
    </source>
</evidence>
<keyword evidence="7" id="KW-0028">Amino-acid biosynthesis</keyword>
<evidence type="ECO:0000259" key="14">
    <source>
        <dbReference type="Pfam" id="PF03807"/>
    </source>
</evidence>
<comment type="catalytic activity">
    <reaction evidence="11">
        <text>L-proline + NAD(+) = (S)-1-pyrroline-5-carboxylate + NADH + 2 H(+)</text>
        <dbReference type="Rhea" id="RHEA:14105"/>
        <dbReference type="ChEBI" id="CHEBI:15378"/>
        <dbReference type="ChEBI" id="CHEBI:17388"/>
        <dbReference type="ChEBI" id="CHEBI:57540"/>
        <dbReference type="ChEBI" id="CHEBI:57945"/>
        <dbReference type="ChEBI" id="CHEBI:60039"/>
        <dbReference type="EC" id="1.5.1.2"/>
    </reaction>
</comment>
<dbReference type="InterPro" id="IPR000304">
    <property type="entry name" value="Pyrroline-COOH_reductase"/>
</dbReference>
<evidence type="ECO:0000256" key="10">
    <source>
        <dbReference type="ARBA" id="ARBA00023002"/>
    </source>
</evidence>
<keyword evidence="17" id="KW-1185">Reference proteome</keyword>
<evidence type="ECO:0000256" key="5">
    <source>
        <dbReference type="ARBA" id="ARBA00021413"/>
    </source>
</evidence>
<dbReference type="Gene3D" id="3.40.50.720">
    <property type="entry name" value="NAD(P)-binding Rossmann-like Domain"/>
    <property type="match status" value="1"/>
</dbReference>
<feature type="domain" description="Pyrroline-5-carboxylate reductase dimerisation" evidence="15">
    <location>
        <begin position="161"/>
        <end position="264"/>
    </location>
</feature>
<name>A0AAD8EBP2_DIPPU</name>
<dbReference type="FunFam" id="3.40.50.720:FF:000190">
    <property type="entry name" value="Pyrroline-5-carboxylate reductase"/>
    <property type="match status" value="1"/>
</dbReference>
<protein>
    <recommendedName>
        <fullName evidence="5">Pyrroline-5-carboxylate reductase</fullName>
        <ecNumber evidence="4">1.5.1.2</ecNumber>
    </recommendedName>
</protein>
<comment type="catalytic activity">
    <reaction evidence="12">
        <text>L-proline + NADP(+) = (S)-1-pyrroline-5-carboxylate + NADPH + 2 H(+)</text>
        <dbReference type="Rhea" id="RHEA:14109"/>
        <dbReference type="ChEBI" id="CHEBI:15378"/>
        <dbReference type="ChEBI" id="CHEBI:17388"/>
        <dbReference type="ChEBI" id="CHEBI:57783"/>
        <dbReference type="ChEBI" id="CHEBI:58349"/>
        <dbReference type="ChEBI" id="CHEBI:60039"/>
        <dbReference type="EC" id="1.5.1.2"/>
    </reaction>
</comment>
<dbReference type="PANTHER" id="PTHR11645:SF62">
    <property type="entry name" value="PYRROLINE-5-CARBOXYLATE REDUCTASE"/>
    <property type="match status" value="1"/>
</dbReference>
<evidence type="ECO:0000256" key="1">
    <source>
        <dbReference type="ARBA" id="ARBA00004496"/>
    </source>
</evidence>
<gene>
    <name evidence="16" type="ORF">L9F63_021140</name>
</gene>
<dbReference type="Pfam" id="PF03807">
    <property type="entry name" value="F420_oxidored"/>
    <property type="match status" value="1"/>
</dbReference>
<comment type="similarity">
    <text evidence="3">Belongs to the pyrroline-5-carboxylate reductase family.</text>
</comment>
<dbReference type="PANTHER" id="PTHR11645">
    <property type="entry name" value="PYRROLINE-5-CARBOXYLATE REDUCTASE"/>
    <property type="match status" value="1"/>
</dbReference>
<evidence type="ECO:0000256" key="6">
    <source>
        <dbReference type="ARBA" id="ARBA00022490"/>
    </source>
</evidence>
<dbReference type="AlphaFoldDB" id="A0AAD8EBP2"/>
<evidence type="ECO:0000256" key="13">
    <source>
        <dbReference type="PIRSR" id="PIRSR000193-1"/>
    </source>
</evidence>
<dbReference type="InterPro" id="IPR036291">
    <property type="entry name" value="NAD(P)-bd_dom_sf"/>
</dbReference>
<evidence type="ECO:0000256" key="8">
    <source>
        <dbReference type="ARBA" id="ARBA00022650"/>
    </source>
</evidence>
<dbReference type="NCBIfam" id="TIGR00112">
    <property type="entry name" value="proC"/>
    <property type="match status" value="1"/>
</dbReference>
<proteinExistence type="inferred from homology"/>
<evidence type="ECO:0000256" key="4">
    <source>
        <dbReference type="ARBA" id="ARBA00012855"/>
    </source>
</evidence>